<name>A0AAD6YN14_9AGAR</name>
<keyword evidence="2" id="KW-1185">Reference proteome</keyword>
<gene>
    <name evidence="1" type="ORF">GGX14DRAFT_557098</name>
</gene>
<accession>A0AAD6YN14</accession>
<evidence type="ECO:0000313" key="1">
    <source>
        <dbReference type="EMBL" id="KAJ7224207.1"/>
    </source>
</evidence>
<dbReference type="AlphaFoldDB" id="A0AAD6YN14"/>
<reference evidence="1" key="1">
    <citation type="submission" date="2023-03" db="EMBL/GenBank/DDBJ databases">
        <title>Massive genome expansion in bonnet fungi (Mycena s.s.) driven by repeated elements and novel gene families across ecological guilds.</title>
        <authorList>
            <consortium name="Lawrence Berkeley National Laboratory"/>
            <person name="Harder C.B."/>
            <person name="Miyauchi S."/>
            <person name="Viragh M."/>
            <person name="Kuo A."/>
            <person name="Thoen E."/>
            <person name="Andreopoulos B."/>
            <person name="Lu D."/>
            <person name="Skrede I."/>
            <person name="Drula E."/>
            <person name="Henrissat B."/>
            <person name="Morin E."/>
            <person name="Kohler A."/>
            <person name="Barry K."/>
            <person name="LaButti K."/>
            <person name="Morin E."/>
            <person name="Salamov A."/>
            <person name="Lipzen A."/>
            <person name="Mereny Z."/>
            <person name="Hegedus B."/>
            <person name="Baldrian P."/>
            <person name="Stursova M."/>
            <person name="Weitz H."/>
            <person name="Taylor A."/>
            <person name="Grigoriev I.V."/>
            <person name="Nagy L.G."/>
            <person name="Martin F."/>
            <person name="Kauserud H."/>
        </authorList>
    </citation>
    <scope>NUCLEOTIDE SEQUENCE</scope>
    <source>
        <strain evidence="1">9144</strain>
    </source>
</reference>
<proteinExistence type="predicted"/>
<dbReference type="Proteomes" id="UP001219525">
    <property type="component" value="Unassembled WGS sequence"/>
</dbReference>
<evidence type="ECO:0000313" key="2">
    <source>
        <dbReference type="Proteomes" id="UP001219525"/>
    </source>
</evidence>
<dbReference type="EMBL" id="JARJCW010000005">
    <property type="protein sequence ID" value="KAJ7224207.1"/>
    <property type="molecule type" value="Genomic_DNA"/>
</dbReference>
<sequence length="160" mass="17535">MASSSYAELTTTAVLENPQKVTASGKAYVPIASNKTVKVSLRFFNRDDLEIPDVGVYPLFATFVCNEQGVKVFVNTPTKFGFVVSDSNKATGTFNINGEQYTTPHYELGDEKLGAFSAHFMIPNIPRFARNKPIPFNKCMVMVSGHLNDITSSLDNEGKA</sequence>
<organism evidence="1 2">
    <name type="scientific">Mycena pura</name>
    <dbReference type="NCBI Taxonomy" id="153505"/>
    <lineage>
        <taxon>Eukaryota</taxon>
        <taxon>Fungi</taxon>
        <taxon>Dikarya</taxon>
        <taxon>Basidiomycota</taxon>
        <taxon>Agaricomycotina</taxon>
        <taxon>Agaricomycetes</taxon>
        <taxon>Agaricomycetidae</taxon>
        <taxon>Agaricales</taxon>
        <taxon>Marasmiineae</taxon>
        <taxon>Mycenaceae</taxon>
        <taxon>Mycena</taxon>
    </lineage>
</organism>
<comment type="caution">
    <text evidence="1">The sequence shown here is derived from an EMBL/GenBank/DDBJ whole genome shotgun (WGS) entry which is preliminary data.</text>
</comment>
<protein>
    <submittedName>
        <fullName evidence="1">Uncharacterized protein</fullName>
    </submittedName>
</protein>